<keyword evidence="1" id="KW-0472">Membrane</keyword>
<sequence length="256" mass="28603">MQTQQRFWLTILSIGLLAIASLYFFNRPQPQHKDTEINQAATTPTAQNLGENMPSADKKITATASSDSSTDAQVMTPELQERLSEMQARRPNLHFDTNEVAAAVARTTTWTATDTIHRELPLAEEEFTDGRQFLDLDSLKIETLMPGDQINVRVDEQAKDYKITIDRIEKHDYNSISWYGHITGDDGHKYQVSVTRGEHLTVGGLDTPDGHFVIQAHGNKGWIASSQLLFKADTSVSDAIHPADVDPNYTHPAHVH</sequence>
<keyword evidence="1" id="KW-0812">Transmembrane</keyword>
<evidence type="ECO:0000256" key="1">
    <source>
        <dbReference type="SAM" id="Phobius"/>
    </source>
</evidence>
<keyword evidence="1" id="KW-1133">Transmembrane helix</keyword>
<evidence type="ECO:0000313" key="2">
    <source>
        <dbReference type="EMBL" id="OZY84654.1"/>
    </source>
</evidence>
<organism evidence="2 3">
    <name type="scientific">Cellvibrio mixtus</name>
    <dbReference type="NCBI Taxonomy" id="39650"/>
    <lineage>
        <taxon>Bacteria</taxon>
        <taxon>Pseudomonadati</taxon>
        <taxon>Pseudomonadota</taxon>
        <taxon>Gammaproteobacteria</taxon>
        <taxon>Cellvibrionales</taxon>
        <taxon>Cellvibrionaceae</taxon>
        <taxon>Cellvibrio</taxon>
    </lineage>
</organism>
<comment type="caution">
    <text evidence="2">The sequence shown here is derived from an EMBL/GenBank/DDBJ whole genome shotgun (WGS) entry which is preliminary data.</text>
</comment>
<gene>
    <name evidence="2" type="ORF">CBP51_15895</name>
</gene>
<proteinExistence type="predicted"/>
<protein>
    <recommendedName>
        <fullName evidence="4">Metalloprotease secretion chaperone CpaB</fullName>
    </recommendedName>
</protein>
<feature type="transmembrane region" description="Helical" evidence="1">
    <location>
        <begin position="7"/>
        <end position="25"/>
    </location>
</feature>
<dbReference type="Proteomes" id="UP000216101">
    <property type="component" value="Unassembled WGS sequence"/>
</dbReference>
<evidence type="ECO:0008006" key="4">
    <source>
        <dbReference type="Google" id="ProtNLM"/>
    </source>
</evidence>
<accession>A0A266Q455</accession>
<evidence type="ECO:0000313" key="3">
    <source>
        <dbReference type="Proteomes" id="UP000216101"/>
    </source>
</evidence>
<dbReference type="RefSeq" id="WP_094985689.1">
    <property type="nucleotide sequence ID" value="NZ_NHNI01000002.1"/>
</dbReference>
<reference evidence="3" key="1">
    <citation type="submission" date="2017-05" db="EMBL/GenBank/DDBJ databases">
        <authorList>
            <person name="Barney B.M."/>
        </authorList>
    </citation>
    <scope>NUCLEOTIDE SEQUENCE [LARGE SCALE GENOMIC DNA]</scope>
    <source>
        <strain evidence="3">PSBB022</strain>
    </source>
</reference>
<dbReference type="EMBL" id="NHNI01000002">
    <property type="protein sequence ID" value="OZY84654.1"/>
    <property type="molecule type" value="Genomic_DNA"/>
</dbReference>
<name>A0A266Q455_9GAMM</name>
<keyword evidence="3" id="KW-1185">Reference proteome</keyword>
<dbReference type="AlphaFoldDB" id="A0A266Q455"/>